<dbReference type="AlphaFoldDB" id="A0A931LU84"/>
<dbReference type="EMBL" id="JACOSL010000066">
    <property type="protein sequence ID" value="MBI1757565.1"/>
    <property type="molecule type" value="Genomic_DNA"/>
</dbReference>
<feature type="region of interest" description="Disordered" evidence="1">
    <location>
        <begin position="48"/>
        <end position="69"/>
    </location>
</feature>
<proteinExistence type="predicted"/>
<feature type="compositionally biased region" description="Basic and acidic residues" evidence="1">
    <location>
        <begin position="50"/>
        <end position="60"/>
    </location>
</feature>
<evidence type="ECO:0000313" key="3">
    <source>
        <dbReference type="Proteomes" id="UP000727962"/>
    </source>
</evidence>
<reference evidence="2" key="1">
    <citation type="submission" date="2020-07" db="EMBL/GenBank/DDBJ databases">
        <title>Huge and variable diversity of episymbiotic CPR bacteria and DPANN archaea in groundwater ecosystems.</title>
        <authorList>
            <person name="He C.Y."/>
            <person name="Keren R."/>
            <person name="Whittaker M."/>
            <person name="Farag I.F."/>
            <person name="Doudna J."/>
            <person name="Cate J.H.D."/>
            <person name="Banfield J.F."/>
        </authorList>
    </citation>
    <scope>NUCLEOTIDE SEQUENCE</scope>
    <source>
        <strain evidence="2">NC_groundwater_17_Pr7_B-0.1um_64_12</strain>
    </source>
</reference>
<evidence type="ECO:0000256" key="1">
    <source>
        <dbReference type="SAM" id="MobiDB-lite"/>
    </source>
</evidence>
<organism evidence="2 3">
    <name type="scientific">Fimbriimonas ginsengisoli</name>
    <dbReference type="NCBI Taxonomy" id="1005039"/>
    <lineage>
        <taxon>Bacteria</taxon>
        <taxon>Bacillati</taxon>
        <taxon>Armatimonadota</taxon>
        <taxon>Fimbriimonadia</taxon>
        <taxon>Fimbriimonadales</taxon>
        <taxon>Fimbriimonadaceae</taxon>
        <taxon>Fimbriimonas</taxon>
    </lineage>
</organism>
<dbReference type="Proteomes" id="UP000727962">
    <property type="component" value="Unassembled WGS sequence"/>
</dbReference>
<evidence type="ECO:0000313" key="2">
    <source>
        <dbReference type="EMBL" id="MBI1757565.1"/>
    </source>
</evidence>
<accession>A0A931LU84</accession>
<evidence type="ECO:0008006" key="4">
    <source>
        <dbReference type="Google" id="ProtNLM"/>
    </source>
</evidence>
<protein>
    <recommendedName>
        <fullName evidence="4">Addiction module protein</fullName>
    </recommendedName>
</protein>
<name>A0A931LU84_FIMGI</name>
<gene>
    <name evidence="2" type="ORF">HYR64_10725</name>
</gene>
<comment type="caution">
    <text evidence="2">The sequence shown here is derived from an EMBL/GenBank/DDBJ whole genome shotgun (WGS) entry which is preliminary data.</text>
</comment>
<sequence length="69" mass="7852">MVNALSSILKEAAKLPKSEQEALAAIIREELLDEERWSDAFSRSQPQLERLARSVQKEKQAGTIRRMKA</sequence>